<evidence type="ECO:0000256" key="1">
    <source>
        <dbReference type="ARBA" id="ARBA00022723"/>
    </source>
</evidence>
<evidence type="ECO:0000313" key="8">
    <source>
        <dbReference type="RefSeq" id="XP_052129334.1"/>
    </source>
</evidence>
<dbReference type="InterPro" id="IPR010666">
    <property type="entry name" value="Znf_GRF"/>
</dbReference>
<evidence type="ECO:0000256" key="2">
    <source>
        <dbReference type="ARBA" id="ARBA00022771"/>
    </source>
</evidence>
<dbReference type="PROSITE" id="PS51999">
    <property type="entry name" value="ZF_GRF"/>
    <property type="match status" value="1"/>
</dbReference>
<dbReference type="OrthoDB" id="6776730at2759"/>
<dbReference type="RefSeq" id="XP_052129334.1">
    <property type="nucleotide sequence ID" value="XM_052273374.1"/>
</dbReference>
<dbReference type="KEGG" id="foc:127750831"/>
<evidence type="ECO:0000256" key="3">
    <source>
        <dbReference type="ARBA" id="ARBA00022833"/>
    </source>
</evidence>
<dbReference type="Proteomes" id="UP000504606">
    <property type="component" value="Unplaced"/>
</dbReference>
<keyword evidence="1" id="KW-0479">Metal-binding</keyword>
<gene>
    <name evidence="8" type="primary">LOC127750831</name>
</gene>
<evidence type="ECO:0000259" key="6">
    <source>
        <dbReference type="PROSITE" id="PS51999"/>
    </source>
</evidence>
<sequence>MYRLIFWYPSGFDVFLFNVAVMTVEEDGKDNGNKEAENVTSKSNADIVSQALQGRGVLSLQNLGTELEKQLKLPPKHVVKGRPKGKKKVQDIRKKGRNDANNDEDEVEDVDGDLTVKQCDVCKGPVTCRTSFSKKNYGRTIITCSTRKTDDCRAFYKWDMPVDIPPPSSGRVQSEQQDTAAGNPLINPEEQAENNPCFICKTQGPPTGAHQCDMCSKAIHILDGSCSVATSIVVEGFGKTGRICLKCAKDLTPDDGEAFDEPGSTHSAHISPTSSPERSKSHSQIISQVSTPVKTAQVSDNFPPVTKTPTTDKICFGCGQKAVLRTSTKGRSMGQKFYTCSNPVSERCRKFINWTKWVPTGSPTLANKTIPEFFPQVDRAKESATRSSYHELLDDNEGDNILSNVLDLPSTLQLPEVNNTDVMGMETGKILQFLVLFLLS</sequence>
<organism evidence="7 8">
    <name type="scientific">Frankliniella occidentalis</name>
    <name type="common">Western flower thrips</name>
    <name type="synonym">Euthrips occidentalis</name>
    <dbReference type="NCBI Taxonomy" id="133901"/>
    <lineage>
        <taxon>Eukaryota</taxon>
        <taxon>Metazoa</taxon>
        <taxon>Ecdysozoa</taxon>
        <taxon>Arthropoda</taxon>
        <taxon>Hexapoda</taxon>
        <taxon>Insecta</taxon>
        <taxon>Pterygota</taxon>
        <taxon>Neoptera</taxon>
        <taxon>Paraneoptera</taxon>
        <taxon>Thysanoptera</taxon>
        <taxon>Terebrantia</taxon>
        <taxon>Thripoidea</taxon>
        <taxon>Thripidae</taxon>
        <taxon>Frankliniella</taxon>
    </lineage>
</organism>
<feature type="compositionally biased region" description="Polar residues" evidence="5">
    <location>
        <begin position="264"/>
        <end position="292"/>
    </location>
</feature>
<evidence type="ECO:0000313" key="7">
    <source>
        <dbReference type="Proteomes" id="UP000504606"/>
    </source>
</evidence>
<feature type="region of interest" description="Disordered" evidence="5">
    <location>
        <begin position="256"/>
        <end position="292"/>
    </location>
</feature>
<proteinExistence type="predicted"/>
<dbReference type="GO" id="GO:0008270">
    <property type="term" value="F:zinc ion binding"/>
    <property type="evidence" value="ECO:0007669"/>
    <property type="project" value="UniProtKB-KW"/>
</dbReference>
<evidence type="ECO:0000256" key="5">
    <source>
        <dbReference type="SAM" id="MobiDB-lite"/>
    </source>
</evidence>
<feature type="compositionally biased region" description="Basic and acidic residues" evidence="5">
    <location>
        <begin position="88"/>
        <end position="100"/>
    </location>
</feature>
<keyword evidence="3" id="KW-0862">Zinc</keyword>
<dbReference type="GeneID" id="127750831"/>
<keyword evidence="2 4" id="KW-0863">Zinc-finger</keyword>
<name>A0A9C6X599_FRAOC</name>
<feature type="region of interest" description="Disordered" evidence="5">
    <location>
        <begin position="75"/>
        <end position="109"/>
    </location>
</feature>
<feature type="domain" description="GRF-type" evidence="6">
    <location>
        <begin position="315"/>
        <end position="361"/>
    </location>
</feature>
<protein>
    <submittedName>
        <fullName evidence="8">Uncharacterized protein LOC127750831</fullName>
    </submittedName>
</protein>
<evidence type="ECO:0000256" key="4">
    <source>
        <dbReference type="PROSITE-ProRule" id="PRU01343"/>
    </source>
</evidence>
<feature type="compositionally biased region" description="Basic residues" evidence="5">
    <location>
        <begin position="75"/>
        <end position="87"/>
    </location>
</feature>
<accession>A0A9C6X599</accession>
<keyword evidence="7" id="KW-1185">Reference proteome</keyword>
<reference evidence="8" key="1">
    <citation type="submission" date="2025-08" db="UniProtKB">
        <authorList>
            <consortium name="RefSeq"/>
        </authorList>
    </citation>
    <scope>IDENTIFICATION</scope>
    <source>
        <tissue evidence="8">Whole organism</tissue>
    </source>
</reference>
<dbReference type="AlphaFoldDB" id="A0A9C6X599"/>